<dbReference type="InterPro" id="IPR029052">
    <property type="entry name" value="Metallo-depent_PP-like"/>
</dbReference>
<dbReference type="CDD" id="cd07409">
    <property type="entry name" value="MPP_CD73_N"/>
    <property type="match status" value="1"/>
</dbReference>
<dbReference type="EMBL" id="JABCKI010000316">
    <property type="protein sequence ID" value="KAG5651016.1"/>
    <property type="molecule type" value="Genomic_DNA"/>
</dbReference>
<evidence type="ECO:0000256" key="2">
    <source>
        <dbReference type="ARBA" id="ARBA00022729"/>
    </source>
</evidence>
<keyword evidence="7" id="KW-1185">Reference proteome</keyword>
<dbReference type="SUPFAM" id="SSF56300">
    <property type="entry name" value="Metallo-dependent phosphatases"/>
    <property type="match status" value="1"/>
</dbReference>
<evidence type="ECO:0000259" key="4">
    <source>
        <dbReference type="Pfam" id="PF00149"/>
    </source>
</evidence>
<accession>A0A9P7KKW8</accession>
<dbReference type="GO" id="GO:0046872">
    <property type="term" value="F:metal ion binding"/>
    <property type="evidence" value="ECO:0007669"/>
    <property type="project" value="InterPro"/>
</dbReference>
<evidence type="ECO:0000259" key="5">
    <source>
        <dbReference type="Pfam" id="PF02872"/>
    </source>
</evidence>
<organism evidence="6 7">
    <name type="scientific">Sphagnurus paluster</name>
    <dbReference type="NCBI Taxonomy" id="117069"/>
    <lineage>
        <taxon>Eukaryota</taxon>
        <taxon>Fungi</taxon>
        <taxon>Dikarya</taxon>
        <taxon>Basidiomycota</taxon>
        <taxon>Agaricomycotina</taxon>
        <taxon>Agaricomycetes</taxon>
        <taxon>Agaricomycetidae</taxon>
        <taxon>Agaricales</taxon>
        <taxon>Tricholomatineae</taxon>
        <taxon>Lyophyllaceae</taxon>
        <taxon>Sphagnurus</taxon>
    </lineage>
</organism>
<feature type="chain" id="PRO_5040539628" description="5'-nucleotidase" evidence="3">
    <location>
        <begin position="21"/>
        <end position="548"/>
    </location>
</feature>
<dbReference type="PANTHER" id="PTHR11575:SF24">
    <property type="entry name" value="5'-NUCLEOTIDASE"/>
    <property type="match status" value="1"/>
</dbReference>
<dbReference type="InterPro" id="IPR004843">
    <property type="entry name" value="Calcineurin-like_PHP"/>
</dbReference>
<dbReference type="InterPro" id="IPR036907">
    <property type="entry name" value="5'-Nucleotdase_C_sf"/>
</dbReference>
<dbReference type="PANTHER" id="PTHR11575">
    <property type="entry name" value="5'-NUCLEOTIDASE-RELATED"/>
    <property type="match status" value="1"/>
</dbReference>
<dbReference type="Proteomes" id="UP000717328">
    <property type="component" value="Unassembled WGS sequence"/>
</dbReference>
<proteinExistence type="inferred from homology"/>
<dbReference type="GO" id="GO:0009166">
    <property type="term" value="P:nucleotide catabolic process"/>
    <property type="evidence" value="ECO:0007669"/>
    <property type="project" value="InterPro"/>
</dbReference>
<reference evidence="6" key="1">
    <citation type="submission" date="2021-02" db="EMBL/GenBank/DDBJ databases">
        <authorList>
            <person name="Nieuwenhuis M."/>
            <person name="Van De Peppel L.J.J."/>
        </authorList>
    </citation>
    <scope>NUCLEOTIDE SEQUENCE</scope>
    <source>
        <strain evidence="6">D49</strain>
    </source>
</reference>
<dbReference type="AlphaFoldDB" id="A0A9P7KKW8"/>
<dbReference type="SUPFAM" id="SSF55816">
    <property type="entry name" value="5'-nucleotidase (syn. UDP-sugar hydrolase), C-terminal domain"/>
    <property type="match status" value="1"/>
</dbReference>
<keyword evidence="2 3" id="KW-0732">Signal</keyword>
<evidence type="ECO:0008006" key="8">
    <source>
        <dbReference type="Google" id="ProtNLM"/>
    </source>
</evidence>
<dbReference type="GO" id="GO:0000166">
    <property type="term" value="F:nucleotide binding"/>
    <property type="evidence" value="ECO:0007669"/>
    <property type="project" value="UniProtKB-KW"/>
</dbReference>
<evidence type="ECO:0000256" key="1">
    <source>
        <dbReference type="ARBA" id="ARBA00006654"/>
    </source>
</evidence>
<sequence length="548" mass="59474">MKIAASLAALGSLLLPLVTAEDRLVSRSLAQGLVKRTETIKLTLYHVNDIHAHLDEIRSSGTDCTDPTKGCVGGYARIKAAIDARRPSTPNSLFLNLGDEFQGTFFYAFYGGEKIAETVNRLGFDAMTLGNHEFDKGEAPLAGFVRNLTFPVLCANINTKESTINSTVKPYKVFHQYGLAVIAVTTDTTPSISNPSPDTTFSDPIATAQYWTDYVYEHEHVERVILMTHIGYEVDIELAKKTRGIHLIVGGHSHTLLGDMDGALGKYPTIATNLDGDEVFIVTAWRYGVYLGYLDVEFLHKKVVSYTGGPILLDNTTAQDTNLQKDIKAWRVPFEEYGAVVLGSTAIVLDQSTCQQRECTLGNVMCDAMLAARSSNPNIAGCVINSGGIRSTIEAGDITRGQVLNAFPFGNLITELTVTGAELWAVWEGVVSGVSQINGRKVTSFAQVSKGVRVTYNPNNPIGKRLINLELAVGGGELKTVQRETQYTIVTLDFLAGGGDNIFPAVTEIVGLDTQDEVLTNYIKANSPINTSVEGRIVVTDRTTPVLR</sequence>
<evidence type="ECO:0000313" key="7">
    <source>
        <dbReference type="Proteomes" id="UP000717328"/>
    </source>
</evidence>
<keyword evidence="3" id="KW-0378">Hydrolase</keyword>
<comment type="caution">
    <text evidence="6">The sequence shown here is derived from an EMBL/GenBank/DDBJ whole genome shotgun (WGS) entry which is preliminary data.</text>
</comment>
<gene>
    <name evidence="6" type="ORF">H0H81_010222</name>
</gene>
<feature type="domain" description="Calcineurin-like phosphoesterase" evidence="4">
    <location>
        <begin position="43"/>
        <end position="255"/>
    </location>
</feature>
<dbReference type="GO" id="GO:0016788">
    <property type="term" value="F:hydrolase activity, acting on ester bonds"/>
    <property type="evidence" value="ECO:0007669"/>
    <property type="project" value="InterPro"/>
</dbReference>
<dbReference type="PRINTS" id="PR01607">
    <property type="entry name" value="APYRASEFAMLY"/>
</dbReference>
<dbReference type="Gene3D" id="3.60.21.10">
    <property type="match status" value="1"/>
</dbReference>
<dbReference type="InterPro" id="IPR006146">
    <property type="entry name" value="5'-Nucleotdase_CS"/>
</dbReference>
<dbReference type="InterPro" id="IPR008334">
    <property type="entry name" value="5'-Nucleotdase_C"/>
</dbReference>
<dbReference type="Pfam" id="PF02872">
    <property type="entry name" value="5_nucleotid_C"/>
    <property type="match status" value="1"/>
</dbReference>
<evidence type="ECO:0000256" key="3">
    <source>
        <dbReference type="RuleBase" id="RU362119"/>
    </source>
</evidence>
<dbReference type="InterPro" id="IPR006179">
    <property type="entry name" value="5_nucleotidase/apyrase"/>
</dbReference>
<dbReference type="OrthoDB" id="7722975at2759"/>
<evidence type="ECO:0000313" key="6">
    <source>
        <dbReference type="EMBL" id="KAG5651016.1"/>
    </source>
</evidence>
<dbReference type="Pfam" id="PF00149">
    <property type="entry name" value="Metallophos"/>
    <property type="match status" value="1"/>
</dbReference>
<keyword evidence="3" id="KW-0547">Nucleotide-binding</keyword>
<feature type="signal peptide" evidence="3">
    <location>
        <begin position="1"/>
        <end position="20"/>
    </location>
</feature>
<reference evidence="6" key="2">
    <citation type="submission" date="2021-10" db="EMBL/GenBank/DDBJ databases">
        <title>Phylogenomics reveals ancestral predisposition of the termite-cultivated fungus Termitomyces towards a domesticated lifestyle.</title>
        <authorList>
            <person name="Auxier B."/>
            <person name="Grum-Grzhimaylo A."/>
            <person name="Cardenas M.E."/>
            <person name="Lodge J.D."/>
            <person name="Laessoe T."/>
            <person name="Pedersen O."/>
            <person name="Smith M.E."/>
            <person name="Kuyper T.W."/>
            <person name="Franco-Molano E.A."/>
            <person name="Baroni T.J."/>
            <person name="Aanen D.K."/>
        </authorList>
    </citation>
    <scope>NUCLEOTIDE SEQUENCE</scope>
    <source>
        <strain evidence="6">D49</strain>
    </source>
</reference>
<comment type="similarity">
    <text evidence="1 3">Belongs to the 5'-nucleotidase family.</text>
</comment>
<feature type="domain" description="5'-Nucleotidase C-terminal" evidence="5">
    <location>
        <begin position="347"/>
        <end position="507"/>
    </location>
</feature>
<name>A0A9P7KKW8_9AGAR</name>
<dbReference type="Gene3D" id="3.90.780.10">
    <property type="entry name" value="5'-Nucleotidase, C-terminal domain"/>
    <property type="match status" value="1"/>
</dbReference>
<protein>
    <recommendedName>
        <fullName evidence="8">5'-nucleotidase</fullName>
    </recommendedName>
</protein>
<dbReference type="PROSITE" id="PS00786">
    <property type="entry name" value="5_NUCLEOTIDASE_2"/>
    <property type="match status" value="1"/>
</dbReference>